<dbReference type="GO" id="GO:0051131">
    <property type="term" value="P:chaperone-mediated protein complex assembly"/>
    <property type="evidence" value="ECO:0007669"/>
    <property type="project" value="UniProtKB-UniRule"/>
</dbReference>
<dbReference type="InterPro" id="IPR046336">
    <property type="entry name" value="Lon_prtase_N_sf"/>
</dbReference>
<dbReference type="SUPFAM" id="SSF88697">
    <property type="entry name" value="PUA domain-like"/>
    <property type="match status" value="1"/>
</dbReference>
<dbReference type="GO" id="GO:0016887">
    <property type="term" value="F:ATP hydrolysis activity"/>
    <property type="evidence" value="ECO:0007669"/>
    <property type="project" value="UniProtKB-UniRule"/>
</dbReference>
<evidence type="ECO:0000313" key="17">
    <source>
        <dbReference type="EMBL" id="CAF0853818.1"/>
    </source>
</evidence>
<dbReference type="Pfam" id="PF00004">
    <property type="entry name" value="AAA"/>
    <property type="match status" value="1"/>
</dbReference>
<evidence type="ECO:0000259" key="15">
    <source>
        <dbReference type="PROSITE" id="PS51786"/>
    </source>
</evidence>
<dbReference type="Gene3D" id="3.40.50.300">
    <property type="entry name" value="P-loop containing nucleotide triphosphate hydrolases"/>
    <property type="match status" value="1"/>
</dbReference>
<organism evidence="17 18">
    <name type="scientific">Adineta ricciae</name>
    <name type="common">Rotifer</name>
    <dbReference type="NCBI Taxonomy" id="249248"/>
    <lineage>
        <taxon>Eukaryota</taxon>
        <taxon>Metazoa</taxon>
        <taxon>Spiralia</taxon>
        <taxon>Gnathifera</taxon>
        <taxon>Rotifera</taxon>
        <taxon>Eurotatoria</taxon>
        <taxon>Bdelloidea</taxon>
        <taxon>Adinetida</taxon>
        <taxon>Adinetidae</taxon>
        <taxon>Adineta</taxon>
    </lineage>
</organism>
<dbReference type="GO" id="GO:0006515">
    <property type="term" value="P:protein quality control for misfolded or incompletely synthesized proteins"/>
    <property type="evidence" value="ECO:0007669"/>
    <property type="project" value="UniProtKB-UniRule"/>
</dbReference>
<keyword evidence="7" id="KW-0809">Transit peptide</keyword>
<keyword evidence="5 11" id="KW-0720">Serine protease</keyword>
<dbReference type="EMBL" id="CAJNOJ010000022">
    <property type="protein sequence ID" value="CAF0853818.1"/>
    <property type="molecule type" value="Genomic_DNA"/>
</dbReference>
<dbReference type="FunFam" id="1.20.58.1480:FF:000002">
    <property type="entry name" value="Lon protease homolog, mitochondrial"/>
    <property type="match status" value="1"/>
</dbReference>
<dbReference type="GO" id="GO:0004252">
    <property type="term" value="F:serine-type endopeptidase activity"/>
    <property type="evidence" value="ECO:0007669"/>
    <property type="project" value="UniProtKB-UniRule"/>
</dbReference>
<dbReference type="OrthoDB" id="2411602at2759"/>
<feature type="active site" evidence="11 12">
    <location>
        <position position="970"/>
    </location>
</feature>
<evidence type="ECO:0000256" key="1">
    <source>
        <dbReference type="ARBA" id="ARBA00004305"/>
    </source>
</evidence>
<evidence type="ECO:0000256" key="14">
    <source>
        <dbReference type="SAM" id="MobiDB-lite"/>
    </source>
</evidence>
<feature type="domain" description="Lon N-terminal" evidence="16">
    <location>
        <begin position="145"/>
        <end position="431"/>
    </location>
</feature>
<dbReference type="GO" id="GO:0070407">
    <property type="term" value="P:oxidation-dependent protein catabolic process"/>
    <property type="evidence" value="ECO:0007669"/>
    <property type="project" value="UniProtKB-UniRule"/>
</dbReference>
<dbReference type="PROSITE" id="PS51786">
    <property type="entry name" value="LON_PROTEOLYTIC"/>
    <property type="match status" value="1"/>
</dbReference>
<feature type="compositionally biased region" description="Low complexity" evidence="14">
    <location>
        <begin position="311"/>
        <end position="322"/>
    </location>
</feature>
<evidence type="ECO:0000256" key="10">
    <source>
        <dbReference type="ARBA" id="ARBA00050665"/>
    </source>
</evidence>
<feature type="compositionally biased region" description="Low complexity" evidence="14">
    <location>
        <begin position="195"/>
        <end position="206"/>
    </location>
</feature>
<evidence type="ECO:0000256" key="6">
    <source>
        <dbReference type="ARBA" id="ARBA00022840"/>
    </source>
</evidence>
<dbReference type="SUPFAM" id="SSF54211">
    <property type="entry name" value="Ribosomal protein S5 domain 2-like"/>
    <property type="match status" value="1"/>
</dbReference>
<dbReference type="InterPro" id="IPR003959">
    <property type="entry name" value="ATPase_AAA_core"/>
</dbReference>
<keyword evidence="2 11" id="KW-0645">Protease</keyword>
<accession>A0A813WEE9</accession>
<dbReference type="Gene3D" id="1.20.58.1480">
    <property type="match status" value="1"/>
</dbReference>
<feature type="region of interest" description="Disordered" evidence="14">
    <location>
        <begin position="192"/>
        <end position="221"/>
    </location>
</feature>
<dbReference type="InterPro" id="IPR008269">
    <property type="entry name" value="Lon_proteolytic"/>
</dbReference>
<protein>
    <recommendedName>
        <fullName evidence="11">Lon protease homolog, mitochondrial</fullName>
        <ecNumber evidence="11">3.4.21.53</ecNumber>
    </recommendedName>
</protein>
<evidence type="ECO:0000256" key="9">
    <source>
        <dbReference type="ARBA" id="ARBA00023128"/>
    </source>
</evidence>
<dbReference type="GO" id="GO:0034599">
    <property type="term" value="P:cellular response to oxidative stress"/>
    <property type="evidence" value="ECO:0007669"/>
    <property type="project" value="UniProtKB-UniRule"/>
</dbReference>
<dbReference type="InterPro" id="IPR020568">
    <property type="entry name" value="Ribosomal_Su5_D2-typ_SF"/>
</dbReference>
<dbReference type="InterPro" id="IPR027417">
    <property type="entry name" value="P-loop_NTPase"/>
</dbReference>
<evidence type="ECO:0000256" key="11">
    <source>
        <dbReference type="HAMAP-Rule" id="MF_03120"/>
    </source>
</evidence>
<evidence type="ECO:0000259" key="16">
    <source>
        <dbReference type="PROSITE" id="PS51787"/>
    </source>
</evidence>
<dbReference type="PANTHER" id="PTHR43718:SF2">
    <property type="entry name" value="LON PROTEASE HOMOLOG, MITOCHONDRIAL"/>
    <property type="match status" value="1"/>
</dbReference>
<dbReference type="EC" id="3.4.21.53" evidence="11"/>
<evidence type="ECO:0000256" key="7">
    <source>
        <dbReference type="ARBA" id="ARBA00022946"/>
    </source>
</evidence>
<evidence type="ECO:0000256" key="2">
    <source>
        <dbReference type="ARBA" id="ARBA00022670"/>
    </source>
</evidence>
<dbReference type="FunFam" id="1.10.8.60:FF:000043">
    <property type="entry name" value="Lon protease homolog, mitochondrial"/>
    <property type="match status" value="1"/>
</dbReference>
<dbReference type="FunFam" id="1.20.5.5270:FF:000001">
    <property type="entry name" value="Lon protease homolog, mitochondrial"/>
    <property type="match status" value="1"/>
</dbReference>
<dbReference type="InterPro" id="IPR008268">
    <property type="entry name" value="Peptidase_S16_AS"/>
</dbReference>
<dbReference type="InterPro" id="IPR015947">
    <property type="entry name" value="PUA-like_sf"/>
</dbReference>
<dbReference type="SMART" id="SM00464">
    <property type="entry name" value="LON"/>
    <property type="match status" value="1"/>
</dbReference>
<dbReference type="GO" id="GO:0003697">
    <property type="term" value="F:single-stranded DNA binding"/>
    <property type="evidence" value="ECO:0007669"/>
    <property type="project" value="TreeGrafter"/>
</dbReference>
<keyword evidence="4 11" id="KW-0378">Hydrolase</keyword>
<dbReference type="NCBIfam" id="TIGR00763">
    <property type="entry name" value="lon"/>
    <property type="match status" value="1"/>
</dbReference>
<feature type="binding site" evidence="11">
    <location>
        <begin position="584"/>
        <end position="591"/>
    </location>
    <ligand>
        <name>ATP</name>
        <dbReference type="ChEBI" id="CHEBI:30616"/>
    </ligand>
</feature>
<name>A0A813WEE9_ADIRI</name>
<dbReference type="GO" id="GO:0005524">
    <property type="term" value="F:ATP binding"/>
    <property type="evidence" value="ECO:0007669"/>
    <property type="project" value="UniProtKB-UniRule"/>
</dbReference>
<evidence type="ECO:0000313" key="18">
    <source>
        <dbReference type="Proteomes" id="UP000663852"/>
    </source>
</evidence>
<comment type="caution">
    <text evidence="17">The sequence shown here is derived from an EMBL/GenBank/DDBJ whole genome shotgun (WGS) entry which is preliminary data.</text>
</comment>
<dbReference type="GO" id="GO:0007005">
    <property type="term" value="P:mitochondrion organization"/>
    <property type="evidence" value="ECO:0007669"/>
    <property type="project" value="TreeGrafter"/>
</dbReference>
<dbReference type="InterPro" id="IPR014721">
    <property type="entry name" value="Ribsml_uS5_D2-typ_fold_subgr"/>
</dbReference>
<feature type="region of interest" description="Disordered" evidence="14">
    <location>
        <begin position="74"/>
        <end position="128"/>
    </location>
</feature>
<dbReference type="InterPro" id="IPR054594">
    <property type="entry name" value="Lon_lid"/>
</dbReference>
<evidence type="ECO:0000256" key="12">
    <source>
        <dbReference type="PROSITE-ProRule" id="PRU01122"/>
    </source>
</evidence>
<gene>
    <name evidence="17" type="ORF">EDS130_LOCUS7451</name>
</gene>
<comment type="subunit">
    <text evidence="11">Homohexamer or homoheptamer. Organized in a ring with a central cavity.</text>
</comment>
<comment type="catalytic activity">
    <reaction evidence="10 11">
        <text>Hydrolysis of proteins in presence of ATP.</text>
        <dbReference type="EC" id="3.4.21.53"/>
    </reaction>
</comment>
<dbReference type="InterPro" id="IPR027065">
    <property type="entry name" value="Lon_Prtase"/>
</dbReference>
<keyword evidence="3 11" id="KW-0547">Nucleotide-binding</keyword>
<dbReference type="Gene3D" id="2.30.130.40">
    <property type="entry name" value="LON domain-like"/>
    <property type="match status" value="1"/>
</dbReference>
<feature type="region of interest" description="Disordered" evidence="14">
    <location>
        <begin position="280"/>
        <end position="322"/>
    </location>
</feature>
<dbReference type="PRINTS" id="PR00830">
    <property type="entry name" value="ENDOLAPTASE"/>
</dbReference>
<comment type="subcellular location">
    <subcellularLocation>
        <location evidence="1 11">Mitochondrion matrix</location>
    </subcellularLocation>
</comment>
<proteinExistence type="inferred from homology"/>
<dbReference type="SUPFAM" id="SSF52540">
    <property type="entry name" value="P-loop containing nucleoside triphosphate hydrolases"/>
    <property type="match status" value="1"/>
</dbReference>
<keyword evidence="6 11" id="KW-0067">ATP-binding</keyword>
<dbReference type="GO" id="GO:0043565">
    <property type="term" value="F:sequence-specific DNA binding"/>
    <property type="evidence" value="ECO:0007669"/>
    <property type="project" value="UniProtKB-UniRule"/>
</dbReference>
<dbReference type="Gene3D" id="1.10.8.60">
    <property type="match status" value="1"/>
</dbReference>
<dbReference type="AlphaFoldDB" id="A0A813WEE9"/>
<keyword evidence="9 11" id="KW-0496">Mitochondrion</keyword>
<dbReference type="PROSITE" id="PS51787">
    <property type="entry name" value="LON_N"/>
    <property type="match status" value="1"/>
</dbReference>
<dbReference type="InterPro" id="IPR003111">
    <property type="entry name" value="Lon_prtase_N"/>
</dbReference>
<feature type="active site" evidence="11 12">
    <location>
        <position position="927"/>
    </location>
</feature>
<dbReference type="Gene3D" id="3.30.230.10">
    <property type="match status" value="1"/>
</dbReference>
<evidence type="ECO:0000256" key="13">
    <source>
        <dbReference type="RuleBase" id="RU000591"/>
    </source>
</evidence>
<dbReference type="Gene3D" id="1.20.5.5270">
    <property type="match status" value="1"/>
</dbReference>
<evidence type="ECO:0000256" key="3">
    <source>
        <dbReference type="ARBA" id="ARBA00022741"/>
    </source>
</evidence>
<feature type="domain" description="Lon proteolytic" evidence="15">
    <location>
        <begin position="821"/>
        <end position="1021"/>
    </location>
</feature>
<dbReference type="SMART" id="SM00382">
    <property type="entry name" value="AAA"/>
    <property type="match status" value="1"/>
</dbReference>
<dbReference type="PROSITE" id="PS01046">
    <property type="entry name" value="LON_SER"/>
    <property type="match status" value="1"/>
</dbReference>
<dbReference type="CDD" id="cd19500">
    <property type="entry name" value="RecA-like_Lon"/>
    <property type="match status" value="1"/>
</dbReference>
<dbReference type="FunFam" id="3.40.50.300:FF:000021">
    <property type="entry name" value="Lon protease homolog"/>
    <property type="match status" value="1"/>
</dbReference>
<dbReference type="GO" id="GO:0004176">
    <property type="term" value="F:ATP-dependent peptidase activity"/>
    <property type="evidence" value="ECO:0007669"/>
    <property type="project" value="UniProtKB-UniRule"/>
</dbReference>
<dbReference type="InterPro" id="IPR003593">
    <property type="entry name" value="AAA+_ATPase"/>
</dbReference>
<dbReference type="InterPro" id="IPR027503">
    <property type="entry name" value="Lonm_euk"/>
</dbReference>
<dbReference type="GO" id="GO:0005759">
    <property type="term" value="C:mitochondrial matrix"/>
    <property type="evidence" value="ECO:0007669"/>
    <property type="project" value="UniProtKB-SubCell"/>
</dbReference>
<feature type="compositionally biased region" description="Basic and acidic residues" evidence="14">
    <location>
        <begin position="207"/>
        <end position="221"/>
    </location>
</feature>
<comment type="function">
    <text evidence="11">ATP-dependent serine protease that mediates the selective degradation of misfolded, unassembled or oxidatively damaged polypeptides as well as certain short-lived regulatory proteins in the mitochondrial matrix. May also have a chaperone function in the assembly of inner membrane protein complexes. Participates in the regulation of mitochondrial gene expression and in the maintenance of the integrity of the mitochondrial genome. Binds to mitochondrial DNA in a site-specific manner.</text>
</comment>
<reference evidence="17" key="1">
    <citation type="submission" date="2021-02" db="EMBL/GenBank/DDBJ databases">
        <authorList>
            <person name="Nowell W R."/>
        </authorList>
    </citation>
    <scope>NUCLEOTIDE SEQUENCE</scope>
</reference>
<sequence>MALRLLLSNRIIIPQRAVFTRFCRYYTPLTFDYRSNTTLPHVLNSSIYCPSLKINAKLLSVNHTHLLTFQSASLSSSSSDSNAPSSPSDGNSSSSSSSFSSSNDGKSRDDDGDGGNEQGDATVPVVIQPGNPLMPVEVPENYPIVPLIPVTRHPLFPKFIKMLEITNKDLMDLIRRKVKLNQPYAGIFLRKETPETTTTTATTGEKPPAESPKEKEKEKEKNANIVSSDVIKNLDEVYKIGSFVQIHEVHDMGDRLRMIVMAHRRIKIVGLVSDEIAVEDVDRRRPPPTPTKSNGNRRRQRRKDDPVVAAEEPISEPTSPSVSEEPIVVNKILLVNTENVKHDEYTQTPELKALTAELVKTIRDIVALNPFYRESIAALIHSGQRADHPVYLSDLGAALTSAEGAEQQAVMEEMNIPNRLMLTLNLLKKELEMSRLQQKIGKEVEEKVNKQHRKFMLMEQLRVIKKELGLEKDDKEAMNDKFRTRLKDLVIPPNVKTVIDEELERLNVLEKHSAEFNICTNYLDWLTSLPWGKISEEKTDLHHAQEVLDEDHHGMEDIKKRILEFIAVSHLKKSTHGKILCFHGPPGVGKTSVAKSIARALNREYFRFSVGGMHDTAEIKGHRRTYVGAMPGKMIQCLKKTKTENPLVLIDEIDKIGRGGFHGDPSAALLEMLDPEQNANFLDHYLDVPVDLSKVLFICTANVLDTIPDPLRDRMELIEVSGYVAEEKLAIAKNYLIPLAIKQTAVKENNIEISDSALMRLIKAYCRESGVRNLQKHIEKIFRKVAFKIVKEGENKVVVDESNLQEFVGKPVYTSDRMYELTPPGVSMGLAWTASGGSVLFIESRLINPTEAFGTSDASSKDDKSSGLAGSLTLTGKLGDVMQESCKIALTYAKSFLQQIDPKNRSLRIGHIHVHVPEGATPKDGPSAGCTIVTALLSLALNKPIKQNVAMTGEVSLTGRVLPVGGIKEKVIAAKRANVHTVILPHENQKDYNDLQDFIKDGLTIHFAKTYDDVYKIVFED</sequence>
<keyword evidence="8 11" id="KW-0238">DNA-binding</keyword>
<dbReference type="HAMAP" id="MF_03120">
    <property type="entry name" value="lonm_euk"/>
    <property type="match status" value="1"/>
</dbReference>
<dbReference type="Proteomes" id="UP000663852">
    <property type="component" value="Unassembled WGS sequence"/>
</dbReference>
<dbReference type="Pfam" id="PF02190">
    <property type="entry name" value="LON_substr_bdg"/>
    <property type="match status" value="1"/>
</dbReference>
<dbReference type="Pfam" id="PF22667">
    <property type="entry name" value="Lon_lid"/>
    <property type="match status" value="1"/>
</dbReference>
<evidence type="ECO:0000256" key="5">
    <source>
        <dbReference type="ARBA" id="ARBA00022825"/>
    </source>
</evidence>
<dbReference type="FunFam" id="3.30.230.10:FF:000015">
    <property type="entry name" value="Lon protease homolog, mitochondrial"/>
    <property type="match status" value="1"/>
</dbReference>
<evidence type="ECO:0000256" key="4">
    <source>
        <dbReference type="ARBA" id="ARBA00022801"/>
    </source>
</evidence>
<dbReference type="PANTHER" id="PTHR43718">
    <property type="entry name" value="LON PROTEASE"/>
    <property type="match status" value="1"/>
</dbReference>
<dbReference type="Pfam" id="PF05362">
    <property type="entry name" value="Lon_C"/>
    <property type="match status" value="2"/>
</dbReference>
<comment type="similarity">
    <text evidence="11 12 13">Belongs to the peptidase S16 family.</text>
</comment>
<feature type="compositionally biased region" description="Low complexity" evidence="14">
    <location>
        <begin position="74"/>
        <end position="104"/>
    </location>
</feature>
<evidence type="ECO:0000256" key="8">
    <source>
        <dbReference type="ARBA" id="ARBA00023125"/>
    </source>
</evidence>
<dbReference type="InterPro" id="IPR004815">
    <property type="entry name" value="Lon_bac/euk-typ"/>
</dbReference>